<dbReference type="AlphaFoldDB" id="A0A9D4AU02"/>
<dbReference type="InterPro" id="IPR048848">
    <property type="entry name" value="C3_CUB2"/>
</dbReference>
<evidence type="ECO:0000259" key="1">
    <source>
        <dbReference type="Pfam" id="PF21308"/>
    </source>
</evidence>
<proteinExistence type="predicted"/>
<protein>
    <recommendedName>
        <fullName evidence="1">Complement component 3 CUB domain-containing protein</fullName>
    </recommendedName>
</protein>
<dbReference type="SUPFAM" id="SSF48239">
    <property type="entry name" value="Terpenoid cyclases/Protein prenyltransferases"/>
    <property type="match status" value="1"/>
</dbReference>
<dbReference type="Proteomes" id="UP000827986">
    <property type="component" value="Unassembled WGS sequence"/>
</dbReference>
<gene>
    <name evidence="2" type="ORF">KIL84_020981</name>
</gene>
<sequence length="163" mass="17998">MEPLLPRLEVSIGKAGDYLAQRYQSLTRPYTVALASYALAMEGTLDTEKTLMKASTASFALSLINNNNNNNNDEVQKKINPGLILQLKWNEDFTVKAEGTGQATVTVTIIYNAKRKEDESQCKKFDLRVSVEEAQGGEVCSEHVPDQALPERLAGEHRVQGPC</sequence>
<dbReference type="PANTHER" id="PTHR11412">
    <property type="entry name" value="MACROGLOBULIN / COMPLEMENT"/>
    <property type="match status" value="1"/>
</dbReference>
<dbReference type="Pfam" id="PF21308">
    <property type="entry name" value="C3_CUB2"/>
    <property type="match status" value="1"/>
</dbReference>
<accession>A0A9D4AU02</accession>
<evidence type="ECO:0000313" key="2">
    <source>
        <dbReference type="EMBL" id="KAH1176247.1"/>
    </source>
</evidence>
<name>A0A9D4AU02_9SAUR</name>
<dbReference type="InterPro" id="IPR008930">
    <property type="entry name" value="Terpenoid_cyclase/PrenylTrfase"/>
</dbReference>
<reference evidence="2" key="1">
    <citation type="submission" date="2021-09" db="EMBL/GenBank/DDBJ databases">
        <title>The genome of Mauremys mutica provides insights into the evolution of semi-aquatic lifestyle.</title>
        <authorList>
            <person name="Gong S."/>
            <person name="Gao Y."/>
        </authorList>
    </citation>
    <scope>NUCLEOTIDE SEQUENCE</scope>
    <source>
        <strain evidence="2">MM-2020</strain>
        <tissue evidence="2">Muscle</tissue>
    </source>
</reference>
<dbReference type="EMBL" id="JAHDVG010000475">
    <property type="protein sequence ID" value="KAH1176247.1"/>
    <property type="molecule type" value="Genomic_DNA"/>
</dbReference>
<dbReference type="Gene3D" id="2.60.120.1540">
    <property type="match status" value="1"/>
</dbReference>
<comment type="caution">
    <text evidence="2">The sequence shown here is derived from an EMBL/GenBank/DDBJ whole genome shotgun (WGS) entry which is preliminary data.</text>
</comment>
<evidence type="ECO:0000313" key="3">
    <source>
        <dbReference type="Proteomes" id="UP000827986"/>
    </source>
</evidence>
<dbReference type="PANTHER" id="PTHR11412:SF81">
    <property type="entry name" value="COMPLEMENT C3"/>
    <property type="match status" value="1"/>
</dbReference>
<dbReference type="InterPro" id="IPR050473">
    <property type="entry name" value="A2M/Complement_sys"/>
</dbReference>
<organism evidence="2 3">
    <name type="scientific">Mauremys mutica</name>
    <name type="common">yellowpond turtle</name>
    <dbReference type="NCBI Taxonomy" id="74926"/>
    <lineage>
        <taxon>Eukaryota</taxon>
        <taxon>Metazoa</taxon>
        <taxon>Chordata</taxon>
        <taxon>Craniata</taxon>
        <taxon>Vertebrata</taxon>
        <taxon>Euteleostomi</taxon>
        <taxon>Archelosauria</taxon>
        <taxon>Testudinata</taxon>
        <taxon>Testudines</taxon>
        <taxon>Cryptodira</taxon>
        <taxon>Durocryptodira</taxon>
        <taxon>Testudinoidea</taxon>
        <taxon>Geoemydidae</taxon>
        <taxon>Geoemydinae</taxon>
        <taxon>Mauremys</taxon>
    </lineage>
</organism>
<keyword evidence="3" id="KW-1185">Reference proteome</keyword>
<feature type="domain" description="Complement component 3 CUB" evidence="1">
    <location>
        <begin position="88"/>
        <end position="114"/>
    </location>
</feature>